<gene>
    <name evidence="4" type="ordered locus">CD196_0911</name>
</gene>
<dbReference type="InterPro" id="IPR007253">
    <property type="entry name" value="Cell_wall-bd_2"/>
</dbReference>
<feature type="compositionally biased region" description="Polar residues" evidence="1">
    <location>
        <begin position="475"/>
        <end position="486"/>
    </location>
</feature>
<feature type="signal peptide" evidence="2">
    <location>
        <begin position="1"/>
        <end position="32"/>
    </location>
</feature>
<evidence type="ECO:0000256" key="1">
    <source>
        <dbReference type="SAM" id="MobiDB-lite"/>
    </source>
</evidence>
<protein>
    <submittedName>
        <fullName evidence="4">Cell surface protein (Putative N-acetylmuramoyl-L-alanine amidase)</fullName>
    </submittedName>
</protein>
<evidence type="ECO:0000313" key="4">
    <source>
        <dbReference type="EMBL" id="CBA61736.1"/>
    </source>
</evidence>
<dbReference type="Pfam" id="PF21465">
    <property type="entry name" value="Cwp6_N"/>
    <property type="match status" value="1"/>
</dbReference>
<keyword evidence="2" id="KW-0732">Signal</keyword>
<organism evidence="4 5">
    <name type="scientific">Clostridioides difficile (strain CD196)</name>
    <name type="common">Peptoclostridium difficile</name>
    <dbReference type="NCBI Taxonomy" id="645462"/>
    <lineage>
        <taxon>Bacteria</taxon>
        <taxon>Bacillati</taxon>
        <taxon>Bacillota</taxon>
        <taxon>Clostridia</taxon>
        <taxon>Peptostreptococcales</taxon>
        <taxon>Peptostreptococcaceae</taxon>
        <taxon>Clostridioides</taxon>
    </lineage>
</organism>
<accession>A0A0H3N0K1</accession>
<feature type="region of interest" description="Disordered" evidence="1">
    <location>
        <begin position="475"/>
        <end position="513"/>
    </location>
</feature>
<dbReference type="Pfam" id="PF04122">
    <property type="entry name" value="CW_binding_2"/>
    <property type="match status" value="3"/>
</dbReference>
<evidence type="ECO:0000313" key="5">
    <source>
        <dbReference type="Proteomes" id="UP000002068"/>
    </source>
</evidence>
<reference evidence="4 5" key="1">
    <citation type="journal article" date="2009" name="Genome Biol.">
        <title>Comparative genome and phenotypic analysis of Clostridium difficile 027 strains provides insight into the evolution of a hypervirulent bacterium.</title>
        <authorList>
            <person name="Stabler R.A."/>
            <person name="He M."/>
            <person name="Dawson L."/>
            <person name="Martin M."/>
            <person name="Valiente E."/>
            <person name="Corton C."/>
            <person name="Lawley T.D."/>
            <person name="Sebaihia M."/>
            <person name="Quail M.A."/>
            <person name="Rose G."/>
            <person name="Gerding D.N."/>
            <person name="Gibert M."/>
            <person name="Popoff M.R."/>
            <person name="Parkhill J."/>
            <person name="Dougan G."/>
            <person name="Wren B.W."/>
        </authorList>
    </citation>
    <scope>NUCLEOTIDE SEQUENCE [LARGE SCALE GENOMIC DNA]</scope>
    <source>
        <strain evidence="4 5">CD196</strain>
    </source>
</reference>
<dbReference type="Gene3D" id="3.40.630.40">
    <property type="entry name" value="Zn-dependent exopeptidases"/>
    <property type="match status" value="1"/>
</dbReference>
<dbReference type="CDD" id="cd02696">
    <property type="entry name" value="MurNAc-LAA"/>
    <property type="match status" value="1"/>
</dbReference>
<dbReference type="PANTHER" id="PTHR30032:SF8">
    <property type="entry name" value="GERMINATION-SPECIFIC N-ACETYLMURAMOYL-L-ALANINE AMIDASE"/>
    <property type="match status" value="1"/>
</dbReference>
<dbReference type="InterPro" id="IPR002508">
    <property type="entry name" value="MurNAc-LAA_cat"/>
</dbReference>
<dbReference type="AlphaFoldDB" id="A0A0H3N0K1"/>
<dbReference type="Gene3D" id="3.40.50.12090">
    <property type="match status" value="2"/>
</dbReference>
<dbReference type="EMBL" id="FN538970">
    <property type="protein sequence ID" value="CBA61736.1"/>
    <property type="molecule type" value="Genomic_DNA"/>
</dbReference>
<feature type="domain" description="MurNAc-LAA" evidence="3">
    <location>
        <begin position="554"/>
        <end position="675"/>
    </location>
</feature>
<dbReference type="HOGENOM" id="CLU_407011_0_0_9"/>
<dbReference type="InterPro" id="IPR048586">
    <property type="entry name" value="Cwp6-like_N"/>
</dbReference>
<dbReference type="SMART" id="SM00646">
    <property type="entry name" value="Ami_3"/>
    <property type="match status" value="1"/>
</dbReference>
<dbReference type="GO" id="GO:0008745">
    <property type="term" value="F:N-acetylmuramoyl-L-alanine amidase activity"/>
    <property type="evidence" value="ECO:0007669"/>
    <property type="project" value="InterPro"/>
</dbReference>
<evidence type="ECO:0000256" key="2">
    <source>
        <dbReference type="SAM" id="SignalP"/>
    </source>
</evidence>
<evidence type="ECO:0000259" key="3">
    <source>
        <dbReference type="SMART" id="SM00646"/>
    </source>
</evidence>
<dbReference type="GO" id="GO:0009253">
    <property type="term" value="P:peptidoglycan catabolic process"/>
    <property type="evidence" value="ECO:0007669"/>
    <property type="project" value="InterPro"/>
</dbReference>
<sequence>MLNKEINMRRNTKLLTTGILSMAIVAPTMAFATESNAMENNADLNINLEKKSIVLGSKSKVSVKFKEKPDADSITLKYKCYDMPLDTTLNYNQSTESYEGTINYNKDPEYLNVWELQGITINSKNNPKTLNKQELEKMGLNLKDYNVTQECIIEDITSRKDVNKYLRKTSAPITELTGSDRYETAVKISKEGWKNGSDKVVIINGDVSIDGIISTPLATTYNAPILLVEKNNVPNSVKSELKRLNPRDVIIIGDENAISKTTANQIKSTVNASQTRLKGSNRYETSLLIAKEIDKNHDVEKVYITNANGGEVDALTIAAKAGQDKQPIILTDKNSITDNTYKWLKSEDLQNAYFIGGPQMISTNVINKVNDITKDNVTNNRVYGADRHETNANVIKKFYTDDELEAVLVAKSDVLVDALAAGPLAANLKSPILITPKTYVSAYHKDNLEAKSANKVYKIGGGLTSKVMNSIASSLSKHNTTPTEPGNSGGKTVMIDPGHGGSDTGTTGKPLGGIKEKDYTLNTSLATTEYLRSKGFNVIMTRDTDKTLSLGNRTALSNSLRPDLFTSIHYNASDTTGNGVEVFYKLKDKDGGTTKTVATNILNRILEKFNLKNRGAKTRTLSTDPTKDYLYVLRNNDMPAVLVECAFLDNEKDMSLLNTSNKVKEMGTQIGKGIEDSLK</sequence>
<dbReference type="PANTHER" id="PTHR30032">
    <property type="entry name" value="N-ACETYLMURAMOYL-L-ALANINE AMIDASE-RELATED"/>
    <property type="match status" value="1"/>
</dbReference>
<dbReference type="Proteomes" id="UP000002068">
    <property type="component" value="Chromosome"/>
</dbReference>
<dbReference type="KEGG" id="cdc:CD196_0911"/>
<name>A0A0H3N0K1_CLODC</name>
<dbReference type="InterPro" id="IPR051922">
    <property type="entry name" value="Bact_Sporulation_Assoc"/>
</dbReference>
<feature type="chain" id="PRO_5002615939" evidence="2">
    <location>
        <begin position="33"/>
        <end position="679"/>
    </location>
</feature>
<proteinExistence type="predicted"/>
<dbReference type="SUPFAM" id="SSF53187">
    <property type="entry name" value="Zn-dependent exopeptidases"/>
    <property type="match status" value="1"/>
</dbReference>
<dbReference type="Pfam" id="PF01520">
    <property type="entry name" value="Amidase_3"/>
    <property type="match status" value="1"/>
</dbReference>